<dbReference type="InterPro" id="IPR036291">
    <property type="entry name" value="NAD(P)-bd_dom_sf"/>
</dbReference>
<dbReference type="eggNOG" id="COG0702">
    <property type="taxonomic scope" value="Bacteria"/>
</dbReference>
<organism evidence="2 3">
    <name type="scientific">Methyloversatilis universalis (strain ATCC BAA-1314 / DSM 25237 / JCM 13912 / CCUG 52030 / FAM5)</name>
    <dbReference type="NCBI Taxonomy" id="1000565"/>
    <lineage>
        <taxon>Bacteria</taxon>
        <taxon>Pseudomonadati</taxon>
        <taxon>Pseudomonadota</taxon>
        <taxon>Betaproteobacteria</taxon>
        <taxon>Nitrosomonadales</taxon>
        <taxon>Sterolibacteriaceae</taxon>
        <taxon>Methyloversatilis</taxon>
    </lineage>
</organism>
<dbReference type="AlphaFoldDB" id="F5RH73"/>
<sequence>MFPKTVLLIGGAGFVGSQVAGLLAERNVRVIVPTRRRDRAKHLILLPMVDVVEADVHDPAVLARLAAGADAVINCVGILHSRSGQPWGRDFERAHVALPKAIAAAAKAAGVQRLVHVSALGAADAAPSEYLRSKAAGEIAIRNGGVPWTVFRPSLIFGDGKCFLSMFAGLLKIAPVFPLAGADTRYQPVSVRDVARCIVRALDDDAAIGQTFALCGPKVYTMRELVKMTGRAIGAERCVIGLPGPLASLQALALELAPGPTLMSRDNLRSMQVDNVCDAGCTLPFDFVPATLESEIDACLADFRPTDRFEHARSKAHR</sequence>
<dbReference type="SUPFAM" id="SSF51735">
    <property type="entry name" value="NAD(P)-binding Rossmann-fold domains"/>
    <property type="match status" value="1"/>
</dbReference>
<dbReference type="InterPro" id="IPR016040">
    <property type="entry name" value="NAD(P)-bd_dom"/>
</dbReference>
<proteinExistence type="predicted"/>
<evidence type="ECO:0000313" key="3">
    <source>
        <dbReference type="Proteomes" id="UP000005019"/>
    </source>
</evidence>
<gene>
    <name evidence="2" type="ORF">METUNv1_03665</name>
</gene>
<dbReference type="Gene3D" id="3.40.50.720">
    <property type="entry name" value="NAD(P)-binding Rossmann-like Domain"/>
    <property type="match status" value="1"/>
</dbReference>
<accession>F5RH73</accession>
<dbReference type="OrthoDB" id="5292533at2"/>
<evidence type="ECO:0000313" key="2">
    <source>
        <dbReference type="EMBL" id="EGK70277.1"/>
    </source>
</evidence>
<dbReference type="InterPro" id="IPR051207">
    <property type="entry name" value="ComplexI_NDUFA9_subunit"/>
</dbReference>
<dbReference type="CDD" id="cd05271">
    <property type="entry name" value="NDUFA9_like_SDR_a"/>
    <property type="match status" value="1"/>
</dbReference>
<dbReference type="GO" id="GO:0044877">
    <property type="term" value="F:protein-containing complex binding"/>
    <property type="evidence" value="ECO:0007669"/>
    <property type="project" value="TreeGrafter"/>
</dbReference>
<name>F5RH73_METUF</name>
<dbReference type="EMBL" id="AFHG01000058">
    <property type="protein sequence ID" value="EGK70277.1"/>
    <property type="molecule type" value="Genomic_DNA"/>
</dbReference>
<dbReference type="STRING" id="1000565.METUNv1_03665"/>
<comment type="caution">
    <text evidence="2">The sequence shown here is derived from an EMBL/GenBank/DDBJ whole genome shotgun (WGS) entry which is preliminary data.</text>
</comment>
<dbReference type="RefSeq" id="WP_008064227.1">
    <property type="nucleotide sequence ID" value="NZ_AFHG01000058.1"/>
</dbReference>
<keyword evidence="2" id="KW-0830">Ubiquinone</keyword>
<protein>
    <submittedName>
        <fullName evidence="2">NADH ubiquinone oxidoreductase 1 alpha subunit</fullName>
    </submittedName>
</protein>
<feature type="domain" description="NAD(P)-binding" evidence="1">
    <location>
        <begin position="10"/>
        <end position="204"/>
    </location>
</feature>
<keyword evidence="3" id="KW-1185">Reference proteome</keyword>
<reference evidence="2 3" key="1">
    <citation type="journal article" date="2011" name="J. Bacteriol.">
        <title>Genome sequence of Methyloversatilis universalis FAM5T, a methylotrophic representative of the order Rhodocyclales.</title>
        <authorList>
            <person name="Kittichotirat W."/>
            <person name="Good N.M."/>
            <person name="Hall R."/>
            <person name="Bringel F."/>
            <person name="Lajus A."/>
            <person name="Medigue C."/>
            <person name="Smalley N.E."/>
            <person name="Beck D."/>
            <person name="Bumgarner R."/>
            <person name="Vuilleumier S."/>
            <person name="Kalyuzhnaya M.G."/>
        </authorList>
    </citation>
    <scope>NUCLEOTIDE SEQUENCE [LARGE SCALE GENOMIC DNA]</scope>
    <source>
        <strain evidence="3">ATCC BAA-1314 / JCM 13912 / FAM5</strain>
    </source>
</reference>
<dbReference type="PANTHER" id="PTHR12126">
    <property type="entry name" value="NADH-UBIQUINONE OXIDOREDUCTASE 39 KDA SUBUNIT-RELATED"/>
    <property type="match status" value="1"/>
</dbReference>
<dbReference type="Proteomes" id="UP000005019">
    <property type="component" value="Unassembled WGS sequence"/>
</dbReference>
<evidence type="ECO:0000259" key="1">
    <source>
        <dbReference type="Pfam" id="PF13460"/>
    </source>
</evidence>
<dbReference type="PANTHER" id="PTHR12126:SF11">
    <property type="entry name" value="NADH DEHYDROGENASE [UBIQUINONE] 1 ALPHA SUBCOMPLEX SUBUNIT 9, MITOCHONDRIAL"/>
    <property type="match status" value="1"/>
</dbReference>
<dbReference type="Pfam" id="PF13460">
    <property type="entry name" value="NAD_binding_10"/>
    <property type="match status" value="1"/>
</dbReference>